<dbReference type="PROSITE" id="PS51257">
    <property type="entry name" value="PROKAR_LIPOPROTEIN"/>
    <property type="match status" value="1"/>
</dbReference>
<evidence type="ECO:0000313" key="3">
    <source>
        <dbReference type="EMBL" id="GAA1788385.1"/>
    </source>
</evidence>
<sequence>MSRGGSAGRRPFAAAAGVALLTMTFALAGCGGSEPPAKASQTPPPTLREAARDQLAASVATAKDRRYVATYRLRSKNRDERTVTVALATDNSWVVSVPGGLLGGYADAAVFRSADGLFQCALGPSASTVADPAAPNVTPGCVKVTKLTSGTDPKVQHVFTDWIDVLLDPAAPFSVALAQRLEKAAGTCFSIESNTAALASPIDPGIYCYRSDGTLTAARTSFGTLVLVGDPDPAPASIALPAPIMAGGPLSIAAPPPPPSPTLGTTAEATP</sequence>
<evidence type="ECO:0000313" key="4">
    <source>
        <dbReference type="Proteomes" id="UP001500218"/>
    </source>
</evidence>
<reference evidence="3 4" key="1">
    <citation type="journal article" date="2019" name="Int. J. Syst. Evol. Microbiol.">
        <title>The Global Catalogue of Microorganisms (GCM) 10K type strain sequencing project: providing services to taxonomists for standard genome sequencing and annotation.</title>
        <authorList>
            <consortium name="The Broad Institute Genomics Platform"/>
            <consortium name="The Broad Institute Genome Sequencing Center for Infectious Disease"/>
            <person name="Wu L."/>
            <person name="Ma J."/>
        </authorList>
    </citation>
    <scope>NUCLEOTIDE SEQUENCE [LARGE SCALE GENOMIC DNA]</scope>
    <source>
        <strain evidence="3 4">JCM 13250</strain>
    </source>
</reference>
<gene>
    <name evidence="3" type="ORF">GCM10009682_08160</name>
</gene>
<evidence type="ECO:0000256" key="1">
    <source>
        <dbReference type="SAM" id="MobiDB-lite"/>
    </source>
</evidence>
<feature type="compositionally biased region" description="Low complexity" evidence="1">
    <location>
        <begin position="262"/>
        <end position="271"/>
    </location>
</feature>
<name>A0ABN2LI52_9ACTN</name>
<evidence type="ECO:0000256" key="2">
    <source>
        <dbReference type="SAM" id="SignalP"/>
    </source>
</evidence>
<accession>A0ABN2LI52</accession>
<dbReference type="Proteomes" id="UP001500218">
    <property type="component" value="Unassembled WGS sequence"/>
</dbReference>
<protein>
    <recommendedName>
        <fullName evidence="5">Lipoprotein</fullName>
    </recommendedName>
</protein>
<feature type="chain" id="PRO_5046490622" description="Lipoprotein" evidence="2">
    <location>
        <begin position="29"/>
        <end position="271"/>
    </location>
</feature>
<feature type="region of interest" description="Disordered" evidence="1">
    <location>
        <begin position="250"/>
        <end position="271"/>
    </location>
</feature>
<proteinExistence type="predicted"/>
<comment type="caution">
    <text evidence="3">The sequence shown here is derived from an EMBL/GenBank/DDBJ whole genome shotgun (WGS) entry which is preliminary data.</text>
</comment>
<dbReference type="EMBL" id="BAAALT010000014">
    <property type="protein sequence ID" value="GAA1788385.1"/>
    <property type="molecule type" value="Genomic_DNA"/>
</dbReference>
<keyword evidence="4" id="KW-1185">Reference proteome</keyword>
<keyword evidence="2" id="KW-0732">Signal</keyword>
<evidence type="ECO:0008006" key="5">
    <source>
        <dbReference type="Google" id="ProtNLM"/>
    </source>
</evidence>
<feature type="signal peptide" evidence="2">
    <location>
        <begin position="1"/>
        <end position="28"/>
    </location>
</feature>
<organism evidence="3 4">
    <name type="scientific">Luedemannella flava</name>
    <dbReference type="NCBI Taxonomy" id="349316"/>
    <lineage>
        <taxon>Bacteria</taxon>
        <taxon>Bacillati</taxon>
        <taxon>Actinomycetota</taxon>
        <taxon>Actinomycetes</taxon>
        <taxon>Micromonosporales</taxon>
        <taxon>Micromonosporaceae</taxon>
        <taxon>Luedemannella</taxon>
    </lineage>
</organism>